<organism evidence="1 2">
    <name type="scientific">Halogranum salarium B-1</name>
    <dbReference type="NCBI Taxonomy" id="1210908"/>
    <lineage>
        <taxon>Archaea</taxon>
        <taxon>Methanobacteriati</taxon>
        <taxon>Methanobacteriota</taxon>
        <taxon>Stenosarchaea group</taxon>
        <taxon>Halobacteria</taxon>
        <taxon>Halobacteriales</taxon>
        <taxon>Haloferacaceae</taxon>
    </lineage>
</organism>
<dbReference type="EMBL" id="ALJD01000009">
    <property type="protein sequence ID" value="EJN57877.1"/>
    <property type="molecule type" value="Genomic_DNA"/>
</dbReference>
<evidence type="ECO:0000313" key="2">
    <source>
        <dbReference type="Proteomes" id="UP000007813"/>
    </source>
</evidence>
<dbReference type="AlphaFoldDB" id="J3EU73"/>
<accession>J3EU73</accession>
<protein>
    <submittedName>
        <fullName evidence="1">Uncharacterized protein</fullName>
    </submittedName>
</protein>
<dbReference type="Proteomes" id="UP000007813">
    <property type="component" value="Unassembled WGS sequence"/>
</dbReference>
<comment type="caution">
    <text evidence="1">The sequence shown here is derived from an EMBL/GenBank/DDBJ whole genome shotgun (WGS) entry which is preliminary data.</text>
</comment>
<reference evidence="1 2" key="1">
    <citation type="journal article" date="2012" name="J. Bacteriol.">
        <title>Draft Genome Sequence of the Extremely Halophilic Archaeon Halogranum salarium B-1T.</title>
        <authorList>
            <person name="Kim K.K."/>
            <person name="Lee K.C."/>
            <person name="Lee J.S."/>
        </authorList>
    </citation>
    <scope>NUCLEOTIDE SEQUENCE [LARGE SCALE GENOMIC DNA]</scope>
    <source>
        <strain evidence="1 2">B-1</strain>
    </source>
</reference>
<gene>
    <name evidence="1" type="ORF">HSB1_32940</name>
</gene>
<evidence type="ECO:0000313" key="1">
    <source>
        <dbReference type="EMBL" id="EJN57877.1"/>
    </source>
</evidence>
<proteinExistence type="predicted"/>
<sequence length="44" mass="5098">MPPVATRTLTLRGHRPTLREFSRDESLAVTTLRLPRLRIDVAKR</sequence>
<name>J3EU73_9EURY</name>